<feature type="domain" description="Exocyst complex component Sec10-like alpha-helical bundle" evidence="2">
    <location>
        <begin position="959"/>
        <end position="1103"/>
    </location>
</feature>
<dbReference type="EMBL" id="CM000638">
    <property type="protein sequence ID" value="EED95956.1"/>
    <property type="molecule type" value="Genomic_DNA"/>
</dbReference>
<gene>
    <name evidence="3" type="ORF">THAPSDRAFT_20922</name>
</gene>
<keyword evidence="4" id="KW-1185">Reference proteome</keyword>
<feature type="region of interest" description="Disordered" evidence="1">
    <location>
        <begin position="116"/>
        <end position="150"/>
    </location>
</feature>
<feature type="non-terminal residue" evidence="3">
    <location>
        <position position="1146"/>
    </location>
</feature>
<dbReference type="GO" id="GO:0006887">
    <property type="term" value="P:exocytosis"/>
    <property type="evidence" value="ECO:0000318"/>
    <property type="project" value="GO_Central"/>
</dbReference>
<feature type="compositionally biased region" description="Low complexity" evidence="1">
    <location>
        <begin position="33"/>
        <end position="49"/>
    </location>
</feature>
<reference evidence="3 4" key="2">
    <citation type="journal article" date="2008" name="Nature">
        <title>The Phaeodactylum genome reveals the evolutionary history of diatom genomes.</title>
        <authorList>
            <person name="Bowler C."/>
            <person name="Allen A.E."/>
            <person name="Badger J.H."/>
            <person name="Grimwood J."/>
            <person name="Jabbari K."/>
            <person name="Kuo A."/>
            <person name="Maheswari U."/>
            <person name="Martens C."/>
            <person name="Maumus F."/>
            <person name="Otillar R.P."/>
            <person name="Rayko E."/>
            <person name="Salamov A."/>
            <person name="Vandepoele K."/>
            <person name="Beszteri B."/>
            <person name="Gruber A."/>
            <person name="Heijde M."/>
            <person name="Katinka M."/>
            <person name="Mock T."/>
            <person name="Valentin K."/>
            <person name="Verret F."/>
            <person name="Berges J.A."/>
            <person name="Brownlee C."/>
            <person name="Cadoret J.P."/>
            <person name="Chiovitti A."/>
            <person name="Choi C.J."/>
            <person name="Coesel S."/>
            <person name="De Martino A."/>
            <person name="Detter J.C."/>
            <person name="Durkin C."/>
            <person name="Falciatore A."/>
            <person name="Fournet J."/>
            <person name="Haruta M."/>
            <person name="Huysman M.J."/>
            <person name="Jenkins B.D."/>
            <person name="Jiroutova K."/>
            <person name="Jorgensen R.E."/>
            <person name="Joubert Y."/>
            <person name="Kaplan A."/>
            <person name="Kroger N."/>
            <person name="Kroth P.G."/>
            <person name="La Roche J."/>
            <person name="Lindquist E."/>
            <person name="Lommer M."/>
            <person name="Martin-Jezequel V."/>
            <person name="Lopez P.J."/>
            <person name="Lucas S."/>
            <person name="Mangogna M."/>
            <person name="McGinnis K."/>
            <person name="Medlin L.K."/>
            <person name="Montsant A."/>
            <person name="Oudot-Le Secq M.P."/>
            <person name="Napoli C."/>
            <person name="Obornik M."/>
            <person name="Parker M.S."/>
            <person name="Petit J.L."/>
            <person name="Porcel B.M."/>
            <person name="Poulsen N."/>
            <person name="Robison M."/>
            <person name="Rychlewski L."/>
            <person name="Rynearson T.A."/>
            <person name="Schmutz J."/>
            <person name="Shapiro H."/>
            <person name="Siaut M."/>
            <person name="Stanley M."/>
            <person name="Sussman M.R."/>
            <person name="Taylor A.R."/>
            <person name="Vardi A."/>
            <person name="von Dassow P."/>
            <person name="Vyverman W."/>
            <person name="Willis A."/>
            <person name="Wyrwicz L.S."/>
            <person name="Rokhsar D.S."/>
            <person name="Weissenbach J."/>
            <person name="Armbrust E.V."/>
            <person name="Green B.R."/>
            <person name="Van de Peer Y."/>
            <person name="Grigoriev I.V."/>
        </authorList>
    </citation>
    <scope>NUCLEOTIDE SEQUENCE [LARGE SCALE GENOMIC DNA]</scope>
    <source>
        <strain evidence="3 4">CCMP1335</strain>
    </source>
</reference>
<dbReference type="STRING" id="35128.B8BRH4"/>
<dbReference type="RefSeq" id="XP_002286315.1">
    <property type="nucleotide sequence ID" value="XM_002286279.1"/>
</dbReference>
<dbReference type="PANTHER" id="PTHR12100:SF0">
    <property type="entry name" value="EXOCYST COMPLEX COMPONENT 5"/>
    <property type="match status" value="1"/>
</dbReference>
<proteinExistence type="predicted"/>
<dbReference type="OMA" id="ELLTLYM"/>
<feature type="region of interest" description="Disordered" evidence="1">
    <location>
        <begin position="64"/>
        <end position="85"/>
    </location>
</feature>
<dbReference type="GO" id="GO:0000145">
    <property type="term" value="C:exocyst"/>
    <property type="evidence" value="ECO:0000318"/>
    <property type="project" value="GO_Central"/>
</dbReference>
<dbReference type="InterPro" id="IPR009976">
    <property type="entry name" value="Sec10-like"/>
</dbReference>
<protein>
    <recommendedName>
        <fullName evidence="2">Exocyst complex component Sec10-like alpha-helical bundle domain-containing protein</fullName>
    </recommendedName>
</protein>
<organism evidence="3 4">
    <name type="scientific">Thalassiosira pseudonana</name>
    <name type="common">Marine diatom</name>
    <name type="synonym">Cyclotella nana</name>
    <dbReference type="NCBI Taxonomy" id="35128"/>
    <lineage>
        <taxon>Eukaryota</taxon>
        <taxon>Sar</taxon>
        <taxon>Stramenopiles</taxon>
        <taxon>Ochrophyta</taxon>
        <taxon>Bacillariophyta</taxon>
        <taxon>Coscinodiscophyceae</taxon>
        <taxon>Thalassiosirophycidae</taxon>
        <taxon>Thalassiosirales</taxon>
        <taxon>Thalassiosiraceae</taxon>
        <taxon>Thalassiosira</taxon>
    </lineage>
</organism>
<evidence type="ECO:0000313" key="4">
    <source>
        <dbReference type="Proteomes" id="UP000001449"/>
    </source>
</evidence>
<name>B8BRH4_THAPS</name>
<dbReference type="PaxDb" id="35128-Thaps20922"/>
<dbReference type="Proteomes" id="UP000001449">
    <property type="component" value="Chromosome 1"/>
</dbReference>
<evidence type="ECO:0000256" key="1">
    <source>
        <dbReference type="SAM" id="MobiDB-lite"/>
    </source>
</evidence>
<evidence type="ECO:0000259" key="2">
    <source>
        <dbReference type="Pfam" id="PF07393"/>
    </source>
</evidence>
<dbReference type="Pfam" id="PF07393">
    <property type="entry name" value="Sec10_HB"/>
    <property type="match status" value="1"/>
</dbReference>
<dbReference type="AlphaFoldDB" id="B8BRH4"/>
<feature type="region of interest" description="Disordered" evidence="1">
    <location>
        <begin position="1"/>
        <end position="51"/>
    </location>
</feature>
<dbReference type="KEGG" id="tps:THAPSDRAFT_20922"/>
<sequence>MSNPSRSRREIPMQWAATHLQVDDNEPVDHRSSASIGVGAPSSASASSSYHTHGGLYDLDTLDEHLVTPSGPSSSAYTADTEPRMDNLRSLNKSKATFKEMLRAADTDAANHAARMRRLNDSDTSNAAGRSGGRKNTAGEQANSWRERIDRRKKWDAKSQSLQNEAAAILKLFDTTLANEKGETQSEVAKERMVRWQKALDLYVHCPEESGVDLLKLLEKLIEGCSEEEELLEALSLASQACTNLVDQTSLAVKDATEAMAEAEDAYHIRLEAHTLLANRAADQSEKIEEQFRTNGRAALKIGQQLEMAEAKKRQCDQASLLIRQWWMMENLAEQEEMSAEVLQVDEEVRGVIPSSSCRMDPLFTLPENSLEAARALKALRTVVKSRGNSASGALLDPVSRHRFDVTSKLIQRTSVALESRLINSFSEIYVGGGTYDFSSPDGATRPGRLNWLELRNLAMALSHFDGGRGLHKRYVQMVVTSRFPELFHGANDSDNDSDEDDDHLDMDSMRQKLSNLFHRVCEVCTAEFQLIANVFASPSTLGKGGDAIYDVSSLSDAIPFQVARALLQRVISDPRNGLQARINDLLDSIDRRGDFDAGTKKLDTFVVIHEKAAGLFTMLKESAQSMLLTASKGGITEEKSLEEYQAASEDNARAVASLVQFLTTQEMSLSSSHRRGYLNLELRLLHHECCYCLDRTGAKLVMPKRGDKSNVNRHNTLMGGTAGLATYEAPAMPLDKQHLKKGGFQGLLGGPLKQSVLRQPLMHATDSLARARLMFGVGQGGVGDVDSTARVITGIFSQMCTFYGDSFLFPIIEVLGDLLDTNPPSAPPSLPFDESSPAPDLGVDGSFWVGIERIHSAAKAFDRELWAEQRNGSERVWEILVATGSHTSLTLAKDQRMGFFQELEERGETAILRALDTLSTHIQWLLVAGGEHMASAGNRLLNKDKNQGPYAIPAGSSLDNANSPAVKSLTFCLRAQFVHIQAALTPQSLSAFWTALSMRLYDILVARLLQHYYVSMVGAVNLSRDVEALRSVAMLAGTDHEHWDMLRELLTLYMTPPNALKTILVGPEGDANSGKGLFGQAGKDQALVFMSRRVDYRVKVNQVLKKTTWAVELLEDLGVPDPTDFTVNIAMYSAQSLRNRRMKIN</sequence>
<reference evidence="3 4" key="1">
    <citation type="journal article" date="2004" name="Science">
        <title>The genome of the diatom Thalassiosira pseudonana: ecology, evolution, and metabolism.</title>
        <authorList>
            <person name="Armbrust E.V."/>
            <person name="Berges J.A."/>
            <person name="Bowler C."/>
            <person name="Green B.R."/>
            <person name="Martinez D."/>
            <person name="Putnam N.H."/>
            <person name="Zhou S."/>
            <person name="Allen A.E."/>
            <person name="Apt K.E."/>
            <person name="Bechner M."/>
            <person name="Brzezinski M.A."/>
            <person name="Chaal B.K."/>
            <person name="Chiovitti A."/>
            <person name="Davis A.K."/>
            <person name="Demarest M.S."/>
            <person name="Detter J.C."/>
            <person name="Glavina T."/>
            <person name="Goodstein D."/>
            <person name="Hadi M.Z."/>
            <person name="Hellsten U."/>
            <person name="Hildebrand M."/>
            <person name="Jenkins B.D."/>
            <person name="Jurka J."/>
            <person name="Kapitonov V.V."/>
            <person name="Kroger N."/>
            <person name="Lau W.W."/>
            <person name="Lane T.W."/>
            <person name="Larimer F.W."/>
            <person name="Lippmeier J.C."/>
            <person name="Lucas S."/>
            <person name="Medina M."/>
            <person name="Montsant A."/>
            <person name="Obornik M."/>
            <person name="Parker M.S."/>
            <person name="Palenik B."/>
            <person name="Pazour G.J."/>
            <person name="Richardson P.M."/>
            <person name="Rynearson T.A."/>
            <person name="Saito M.A."/>
            <person name="Schwartz D.C."/>
            <person name="Thamatrakoln K."/>
            <person name="Valentin K."/>
            <person name="Vardi A."/>
            <person name="Wilkerson F.P."/>
            <person name="Rokhsar D.S."/>
        </authorList>
    </citation>
    <scope>NUCLEOTIDE SEQUENCE [LARGE SCALE GENOMIC DNA]</scope>
    <source>
        <strain evidence="3 4">CCMP1335</strain>
    </source>
</reference>
<accession>B8BRH4</accession>
<dbReference type="InterPro" id="IPR048627">
    <property type="entry name" value="Sec10_HB"/>
</dbReference>
<dbReference type="PANTHER" id="PTHR12100">
    <property type="entry name" value="SEC10"/>
    <property type="match status" value="1"/>
</dbReference>
<evidence type="ECO:0000313" key="3">
    <source>
        <dbReference type="EMBL" id="EED95956.1"/>
    </source>
</evidence>
<dbReference type="GO" id="GO:0006893">
    <property type="term" value="P:Golgi to plasma membrane transport"/>
    <property type="evidence" value="ECO:0000318"/>
    <property type="project" value="GO_Central"/>
</dbReference>
<dbReference type="HOGENOM" id="CLU_275030_0_0_1"/>
<dbReference type="eggNOG" id="ENOG502SKRN">
    <property type="taxonomic scope" value="Eukaryota"/>
</dbReference>
<dbReference type="GeneID" id="7443166"/>
<dbReference type="InParanoid" id="B8BRH4"/>